<feature type="compositionally biased region" description="Low complexity" evidence="1">
    <location>
        <begin position="19"/>
        <end position="43"/>
    </location>
</feature>
<reference evidence="2 3" key="1">
    <citation type="submission" date="2014-12" db="EMBL/GenBank/DDBJ databases">
        <title>Genome assembly of Enhygromyxa salina DSM 15201.</title>
        <authorList>
            <person name="Sharma G."/>
            <person name="Subramanian S."/>
        </authorList>
    </citation>
    <scope>NUCLEOTIDE SEQUENCE [LARGE SCALE GENOMIC DNA]</scope>
    <source>
        <strain evidence="2 3">DSM 15201</strain>
    </source>
</reference>
<gene>
    <name evidence="2" type="ORF">DB30_07901</name>
</gene>
<dbReference type="Proteomes" id="UP000031599">
    <property type="component" value="Unassembled WGS sequence"/>
</dbReference>
<name>A0A0C1ZRQ6_9BACT</name>
<protein>
    <submittedName>
        <fullName evidence="2">Uncharacterized protein</fullName>
    </submittedName>
</protein>
<evidence type="ECO:0000313" key="3">
    <source>
        <dbReference type="Proteomes" id="UP000031599"/>
    </source>
</evidence>
<sequence length="233" mass="24787">MVLGVLVSGCTGPSPNPNQPGNSETGKNEAPSPESSPALELAAEQAEAQAWIARYQRGEVSMTSDDPRVEYVATAHDSCEPMPATRPPGFELSYWEDPYEGMVETFYGIAAADVAGAAGGACHFEWDMLWVDAPAGACVLLGPAQLDALYAALRALEIWRIESKPTESTPHSVGHGLVVRWPGSRCELLDVHSVSEVVQRDAAAFRAALDQFRRAYDQAHQAGQPPAGPAGAD</sequence>
<organism evidence="2 3">
    <name type="scientific">Enhygromyxa salina</name>
    <dbReference type="NCBI Taxonomy" id="215803"/>
    <lineage>
        <taxon>Bacteria</taxon>
        <taxon>Pseudomonadati</taxon>
        <taxon>Myxococcota</taxon>
        <taxon>Polyangia</taxon>
        <taxon>Nannocystales</taxon>
        <taxon>Nannocystaceae</taxon>
        <taxon>Enhygromyxa</taxon>
    </lineage>
</organism>
<comment type="caution">
    <text evidence="2">The sequence shown here is derived from an EMBL/GenBank/DDBJ whole genome shotgun (WGS) entry which is preliminary data.</text>
</comment>
<evidence type="ECO:0000256" key="1">
    <source>
        <dbReference type="SAM" id="MobiDB-lite"/>
    </source>
</evidence>
<accession>A0A0C1ZRQ6</accession>
<dbReference type="AlphaFoldDB" id="A0A0C1ZRQ6"/>
<evidence type="ECO:0000313" key="2">
    <source>
        <dbReference type="EMBL" id="KIG13693.1"/>
    </source>
</evidence>
<feature type="region of interest" description="Disordered" evidence="1">
    <location>
        <begin position="1"/>
        <end position="43"/>
    </location>
</feature>
<proteinExistence type="predicted"/>
<dbReference type="EMBL" id="JMCC02000090">
    <property type="protein sequence ID" value="KIG13693.1"/>
    <property type="molecule type" value="Genomic_DNA"/>
</dbReference>